<evidence type="ECO:0000256" key="1">
    <source>
        <dbReference type="ARBA" id="ARBA00001917"/>
    </source>
</evidence>
<dbReference type="AlphaFoldDB" id="Q0FX04"/>
<keyword evidence="2" id="KW-0285">Flavoprotein</keyword>
<dbReference type="EMBL" id="AATQ01000001">
    <property type="protein sequence ID" value="EAU48398.1"/>
    <property type="molecule type" value="Genomic_DNA"/>
</dbReference>
<gene>
    <name evidence="6" type="ORF">R2601_02458</name>
</gene>
<accession>Q0FX04</accession>
<comment type="caution">
    <text evidence="6">The sequence shown here is derived from an EMBL/GenBank/DDBJ whole genome shotgun (WGS) entry which is preliminary data.</text>
</comment>
<proteinExistence type="inferred from homology"/>
<dbReference type="Gene3D" id="2.30.110.10">
    <property type="entry name" value="Electron Transport, Fmn-binding Protein, Chain A"/>
    <property type="match status" value="1"/>
</dbReference>
<dbReference type="Pfam" id="PF01613">
    <property type="entry name" value="Flavin_Reduct"/>
    <property type="match status" value="1"/>
</dbReference>
<keyword evidence="7" id="KW-1185">Reference proteome</keyword>
<name>Q0FX04_SALBH</name>
<dbReference type="HOGENOM" id="CLU_059021_3_1_5"/>
<protein>
    <recommendedName>
        <fullName evidence="5">Flavin reductase like domain-containing protein</fullName>
    </recommendedName>
</protein>
<dbReference type="GO" id="GO:0010181">
    <property type="term" value="F:FMN binding"/>
    <property type="evidence" value="ECO:0007669"/>
    <property type="project" value="InterPro"/>
</dbReference>
<dbReference type="STRING" id="314265.R2601_02458"/>
<dbReference type="SUPFAM" id="SSF50475">
    <property type="entry name" value="FMN-binding split barrel"/>
    <property type="match status" value="1"/>
</dbReference>
<dbReference type="GO" id="GO:0016646">
    <property type="term" value="F:oxidoreductase activity, acting on the CH-NH group of donors, NAD or NADP as acceptor"/>
    <property type="evidence" value="ECO:0007669"/>
    <property type="project" value="UniProtKB-ARBA"/>
</dbReference>
<dbReference type="InterPro" id="IPR012349">
    <property type="entry name" value="Split_barrel_FMN-bd"/>
</dbReference>
<reference evidence="6 7" key="1">
    <citation type="journal article" date="2010" name="J. Bacteriol.">
        <title>Genome sequences of Pelagibaca bermudensis HTCC2601T and Maritimibacter alkaliphilus HTCC2654T, the type strains of two marine Roseobacter genera.</title>
        <authorList>
            <person name="Thrash J.C."/>
            <person name="Cho J.C."/>
            <person name="Ferriera S."/>
            <person name="Johnson J."/>
            <person name="Vergin K.L."/>
            <person name="Giovannoni S.J."/>
        </authorList>
    </citation>
    <scope>NUCLEOTIDE SEQUENCE [LARGE SCALE GENOMIC DNA]</scope>
    <source>
        <strain evidence="7">DSM 26914 / JCM 13377 / KCTC 12554 / HTCC2601</strain>
    </source>
</reference>
<evidence type="ECO:0000313" key="6">
    <source>
        <dbReference type="EMBL" id="EAU48398.1"/>
    </source>
</evidence>
<dbReference type="RefSeq" id="WP_007801789.1">
    <property type="nucleotide sequence ID" value="NZ_DS022277.1"/>
</dbReference>
<evidence type="ECO:0000313" key="7">
    <source>
        <dbReference type="Proteomes" id="UP000006230"/>
    </source>
</evidence>
<evidence type="ECO:0000256" key="2">
    <source>
        <dbReference type="ARBA" id="ARBA00022630"/>
    </source>
</evidence>
<evidence type="ECO:0000259" key="5">
    <source>
        <dbReference type="SMART" id="SM00903"/>
    </source>
</evidence>
<keyword evidence="3" id="KW-0288">FMN</keyword>
<dbReference type="Proteomes" id="UP000006230">
    <property type="component" value="Unassembled WGS sequence"/>
</dbReference>
<sequence length="200" mass="21261">MTDLDPTSLSAAEQYRLLSSIVVPRPIALVVTQGPAGWNAAPFSFFTMLGVAPPTLIFSAGPRDGGEKDTICNLRDLPECVVHIVPEALAARMNACAASLPREQSEVAEQGFALKPSVAVAPPRLAEFPVQLECRVAQFLDIGTRPHVAVVAEVLQVHAHDGLLGPDLCCDGDRLGAIGRISGQGHYARLTDTFQMKQPG</sequence>
<dbReference type="PANTHER" id="PTHR33798:SF5">
    <property type="entry name" value="FLAVIN REDUCTASE LIKE DOMAIN-CONTAINING PROTEIN"/>
    <property type="match status" value="1"/>
</dbReference>
<dbReference type="SMART" id="SM00903">
    <property type="entry name" value="Flavin_Reduct"/>
    <property type="match status" value="1"/>
</dbReference>
<comment type="cofactor">
    <cofactor evidence="1">
        <name>FMN</name>
        <dbReference type="ChEBI" id="CHEBI:58210"/>
    </cofactor>
</comment>
<organism evidence="6 7">
    <name type="scientific">Salipiger bermudensis (strain DSM 26914 / JCM 13377 / KCTC 12554 / HTCC2601)</name>
    <name type="common">Pelagibaca bermudensis</name>
    <dbReference type="NCBI Taxonomy" id="314265"/>
    <lineage>
        <taxon>Bacteria</taxon>
        <taxon>Pseudomonadati</taxon>
        <taxon>Pseudomonadota</taxon>
        <taxon>Alphaproteobacteria</taxon>
        <taxon>Rhodobacterales</taxon>
        <taxon>Roseobacteraceae</taxon>
        <taxon>Salipiger</taxon>
    </lineage>
</organism>
<dbReference type="InterPro" id="IPR002563">
    <property type="entry name" value="Flavin_Rdtase-like_dom"/>
</dbReference>
<evidence type="ECO:0000256" key="3">
    <source>
        <dbReference type="ARBA" id="ARBA00022643"/>
    </source>
</evidence>
<dbReference type="PANTHER" id="PTHR33798">
    <property type="entry name" value="FLAVOPROTEIN OXYGENASE"/>
    <property type="match status" value="1"/>
</dbReference>
<feature type="domain" description="Flavin reductase like" evidence="5">
    <location>
        <begin position="20"/>
        <end position="176"/>
    </location>
</feature>
<dbReference type="OrthoDB" id="9783347at2"/>
<dbReference type="eggNOG" id="COG1853">
    <property type="taxonomic scope" value="Bacteria"/>
</dbReference>
<evidence type="ECO:0000256" key="4">
    <source>
        <dbReference type="ARBA" id="ARBA00038054"/>
    </source>
</evidence>
<comment type="similarity">
    <text evidence="4">Belongs to the flavoredoxin family.</text>
</comment>